<dbReference type="EMBL" id="JAWHVL010000006">
    <property type="protein sequence ID" value="MDV2631763.1"/>
    <property type="molecule type" value="Genomic_DNA"/>
</dbReference>
<comment type="caution">
    <text evidence="1">The sequence shown here is derived from an EMBL/GenBank/DDBJ whole genome shotgun (WGS) entry which is preliminary data.</text>
</comment>
<reference evidence="1" key="1">
    <citation type="submission" date="2023-10" db="EMBL/GenBank/DDBJ databases">
        <title>Production of high quality cheese from raw caw milk (raw cheese).</title>
        <authorList>
            <person name="Samouris G."/>
        </authorList>
    </citation>
    <scope>NUCLEOTIDE SEQUENCE</scope>
    <source>
        <strain evidence="1">M17-3</strain>
    </source>
</reference>
<proteinExistence type="predicted"/>
<accession>A0AAE4SVX1</accession>
<evidence type="ECO:0000313" key="1">
    <source>
        <dbReference type="EMBL" id="MDV2631763.1"/>
    </source>
</evidence>
<dbReference type="Proteomes" id="UP001186047">
    <property type="component" value="Unassembled WGS sequence"/>
</dbReference>
<dbReference type="AlphaFoldDB" id="A0AAE4SVX1"/>
<evidence type="ECO:0000313" key="2">
    <source>
        <dbReference type="Proteomes" id="UP001186047"/>
    </source>
</evidence>
<name>A0AAE4SVX1_9LACT</name>
<sequence>MAATIIKDGVTMIKDGVRIVIYGESFIDKSMTAQALSLATGIPYIPKPSEQRLLQSLFSKNEPKGLSFFELASLELKKMEERIQKETIFYKEGANFISDGSVLSEWMLAISYMNLDANTKSYKPKYLLRQLLNISDKKSSDLYLQAYGQVAKLHAKEWYSHVIELQEEQKEGLSAELKISLRGAFQNIGLEPINIIGNEIEKIDKIIQLLNLPQILSSKEALQQAKS</sequence>
<gene>
    <name evidence="1" type="ORF">RZO31_02565</name>
</gene>
<dbReference type="RefSeq" id="WP_226898159.1">
    <property type="nucleotide sequence ID" value="NZ_CP059049.1"/>
</dbReference>
<protein>
    <submittedName>
        <fullName evidence="1">Uncharacterized protein</fullName>
    </submittedName>
</protein>
<organism evidence="1 2">
    <name type="scientific">Lactococcus lactis</name>
    <dbReference type="NCBI Taxonomy" id="1358"/>
    <lineage>
        <taxon>Bacteria</taxon>
        <taxon>Bacillati</taxon>
        <taxon>Bacillota</taxon>
        <taxon>Bacilli</taxon>
        <taxon>Lactobacillales</taxon>
        <taxon>Streptococcaceae</taxon>
        <taxon>Lactococcus</taxon>
    </lineage>
</organism>